<accession>A0A8J3ELM1</accession>
<dbReference type="Pfam" id="PF11085">
    <property type="entry name" value="YqhR"/>
    <property type="match status" value="1"/>
</dbReference>
<evidence type="ECO:0000313" key="3">
    <source>
        <dbReference type="Proteomes" id="UP000656813"/>
    </source>
</evidence>
<keyword evidence="3" id="KW-1185">Reference proteome</keyword>
<feature type="transmembrane region" description="Helical" evidence="1">
    <location>
        <begin position="20"/>
        <end position="43"/>
    </location>
</feature>
<keyword evidence="1" id="KW-0812">Transmembrane</keyword>
<feature type="transmembrane region" description="Helical" evidence="1">
    <location>
        <begin position="70"/>
        <end position="90"/>
    </location>
</feature>
<reference evidence="2" key="2">
    <citation type="submission" date="2020-09" db="EMBL/GenBank/DDBJ databases">
        <authorList>
            <person name="Sun Q."/>
            <person name="Zhou Y."/>
        </authorList>
    </citation>
    <scope>NUCLEOTIDE SEQUENCE</scope>
    <source>
        <strain evidence="2">CGMCC 1.12777</strain>
    </source>
</reference>
<dbReference type="EMBL" id="BMFV01000008">
    <property type="protein sequence ID" value="GGH79586.1"/>
    <property type="molecule type" value="Genomic_DNA"/>
</dbReference>
<dbReference type="Proteomes" id="UP000656813">
    <property type="component" value="Unassembled WGS sequence"/>
</dbReference>
<evidence type="ECO:0000256" key="1">
    <source>
        <dbReference type="SAM" id="Phobius"/>
    </source>
</evidence>
<dbReference type="AlphaFoldDB" id="A0A8J3ELM1"/>
<reference evidence="2" key="1">
    <citation type="journal article" date="2014" name="Int. J. Syst. Evol. Microbiol.">
        <title>Complete genome sequence of Corynebacterium casei LMG S-19264T (=DSM 44701T), isolated from a smear-ripened cheese.</title>
        <authorList>
            <consortium name="US DOE Joint Genome Institute (JGI-PGF)"/>
            <person name="Walter F."/>
            <person name="Albersmeier A."/>
            <person name="Kalinowski J."/>
            <person name="Ruckert C."/>
        </authorList>
    </citation>
    <scope>NUCLEOTIDE SEQUENCE</scope>
    <source>
        <strain evidence="2">CGMCC 1.12777</strain>
    </source>
</reference>
<protein>
    <submittedName>
        <fullName evidence="2">Uncharacterized protein</fullName>
    </submittedName>
</protein>
<feature type="transmembrane region" description="Helical" evidence="1">
    <location>
        <begin position="97"/>
        <end position="119"/>
    </location>
</feature>
<comment type="caution">
    <text evidence="2">The sequence shown here is derived from an EMBL/GenBank/DDBJ whole genome shotgun (WGS) entry which is preliminary data.</text>
</comment>
<keyword evidence="1" id="KW-0472">Membrane</keyword>
<gene>
    <name evidence="2" type="primary">yqhR</name>
    <name evidence="2" type="ORF">GCM10007096_14730</name>
</gene>
<dbReference type="InterPro" id="IPR024563">
    <property type="entry name" value="YqhR"/>
</dbReference>
<organism evidence="2 3">
    <name type="scientific">Pullulanibacillus pueri</name>
    <dbReference type="NCBI Taxonomy" id="1437324"/>
    <lineage>
        <taxon>Bacteria</taxon>
        <taxon>Bacillati</taxon>
        <taxon>Bacillota</taxon>
        <taxon>Bacilli</taxon>
        <taxon>Bacillales</taxon>
        <taxon>Sporolactobacillaceae</taxon>
        <taxon>Pullulanibacillus</taxon>
    </lineage>
</organism>
<proteinExistence type="predicted"/>
<sequence>MSKQSQSEHKKNQRKIITYIRVAIIGIFGGGIWSLLGFVFYTLNFSKFGPALILAPFPAYHWKESVGKQFLGILLICIVSIFIAFAYKLTLSRIKNLWISVGFGLVLWVIVFYILQPWISGLDPVTELGKNTISTTLCLYALYGLFVGYSISFDINSHEDEDTDYSNE</sequence>
<name>A0A8J3ELM1_9BACL</name>
<evidence type="ECO:0000313" key="2">
    <source>
        <dbReference type="EMBL" id="GGH79586.1"/>
    </source>
</evidence>
<keyword evidence="1" id="KW-1133">Transmembrane helix</keyword>
<feature type="transmembrane region" description="Helical" evidence="1">
    <location>
        <begin position="131"/>
        <end position="151"/>
    </location>
</feature>
<dbReference type="RefSeq" id="WP_188496758.1">
    <property type="nucleotide sequence ID" value="NZ_BMFV01000008.1"/>
</dbReference>